<keyword evidence="3" id="KW-1185">Reference proteome</keyword>
<gene>
    <name evidence="2" type="ORF">Agub_g4282</name>
</gene>
<dbReference type="EMBL" id="BMAR01000005">
    <property type="protein sequence ID" value="GFR43226.1"/>
    <property type="molecule type" value="Genomic_DNA"/>
</dbReference>
<dbReference type="AlphaFoldDB" id="A0AAD3DJY0"/>
<protein>
    <submittedName>
        <fullName evidence="2">Uncharacterized protein</fullName>
    </submittedName>
</protein>
<name>A0AAD3DJY0_9CHLO</name>
<comment type="caution">
    <text evidence="2">The sequence shown here is derived from an EMBL/GenBank/DDBJ whole genome shotgun (WGS) entry which is preliminary data.</text>
</comment>
<proteinExistence type="predicted"/>
<sequence>VAASRPPQQHHHPHTQQREAEERGGTAAGGGKRVREVPDTAAAISAGSGKRQHLSSPALPRAPSHHPHPQSASHQQQERHQRQQPQGAPPPGPMGHSQAQEDATASQKCQRLHPPGPAAHEGRQGGSGSAGVAAAGGSGRCEPASSSCLPRGGQLAGVVPTARSAGELGLRHPGLVVVQLRPAEGQGEAGKGGQAGGRETGTAPALEKPFLLCPAKWTVAHVAQLLAQWLPPLLPGHSSARGGATRPPLPVSHIHLQLATNGTNNGGSSSSGSGSGGVPQRCQPLRGATSLGALGAGGGAESSSRRHLEGGGGGQQGAHAQLVLTYWIAPPE</sequence>
<organism evidence="2 3">
    <name type="scientific">Astrephomene gubernaculifera</name>
    <dbReference type="NCBI Taxonomy" id="47775"/>
    <lineage>
        <taxon>Eukaryota</taxon>
        <taxon>Viridiplantae</taxon>
        <taxon>Chlorophyta</taxon>
        <taxon>core chlorophytes</taxon>
        <taxon>Chlorophyceae</taxon>
        <taxon>CS clade</taxon>
        <taxon>Chlamydomonadales</taxon>
        <taxon>Astrephomenaceae</taxon>
        <taxon>Astrephomene</taxon>
    </lineage>
</organism>
<feature type="region of interest" description="Disordered" evidence="1">
    <location>
        <begin position="1"/>
        <end position="151"/>
    </location>
</feature>
<evidence type="ECO:0000313" key="3">
    <source>
        <dbReference type="Proteomes" id="UP001054857"/>
    </source>
</evidence>
<feature type="compositionally biased region" description="Gly residues" evidence="1">
    <location>
        <begin position="124"/>
        <end position="139"/>
    </location>
</feature>
<evidence type="ECO:0000313" key="2">
    <source>
        <dbReference type="EMBL" id="GFR43226.1"/>
    </source>
</evidence>
<feature type="compositionally biased region" description="Polar residues" evidence="1">
    <location>
        <begin position="97"/>
        <end position="109"/>
    </location>
</feature>
<evidence type="ECO:0000256" key="1">
    <source>
        <dbReference type="SAM" id="MobiDB-lite"/>
    </source>
</evidence>
<accession>A0AAD3DJY0</accession>
<feature type="non-terminal residue" evidence="2">
    <location>
        <position position="332"/>
    </location>
</feature>
<dbReference type="Proteomes" id="UP001054857">
    <property type="component" value="Unassembled WGS sequence"/>
</dbReference>
<feature type="region of interest" description="Disordered" evidence="1">
    <location>
        <begin position="259"/>
        <end position="316"/>
    </location>
</feature>
<reference evidence="2 3" key="1">
    <citation type="journal article" date="2021" name="Sci. Rep.">
        <title>Genome sequencing of the multicellular alga Astrephomene provides insights into convergent evolution of germ-soma differentiation.</title>
        <authorList>
            <person name="Yamashita S."/>
            <person name="Yamamoto K."/>
            <person name="Matsuzaki R."/>
            <person name="Suzuki S."/>
            <person name="Yamaguchi H."/>
            <person name="Hirooka S."/>
            <person name="Minakuchi Y."/>
            <person name="Miyagishima S."/>
            <person name="Kawachi M."/>
            <person name="Toyoda A."/>
            <person name="Nozaki H."/>
        </authorList>
    </citation>
    <scope>NUCLEOTIDE SEQUENCE [LARGE SCALE GENOMIC DNA]</scope>
    <source>
        <strain evidence="2 3">NIES-4017</strain>
    </source>
</reference>